<accession>A0A078B4H9</accession>
<evidence type="ECO:0000256" key="6">
    <source>
        <dbReference type="SAM" id="MobiDB-lite"/>
    </source>
</evidence>
<evidence type="ECO:0000256" key="4">
    <source>
        <dbReference type="ARBA" id="ARBA00023186"/>
    </source>
</evidence>
<keyword evidence="5" id="KW-0539">Nucleus</keyword>
<dbReference type="InterPro" id="IPR036869">
    <property type="entry name" value="J_dom_sf"/>
</dbReference>
<evidence type="ECO:0000259" key="7">
    <source>
        <dbReference type="PROSITE" id="PS50076"/>
    </source>
</evidence>
<dbReference type="InterPro" id="IPR035979">
    <property type="entry name" value="RBD_domain_sf"/>
</dbReference>
<evidence type="ECO:0000256" key="3">
    <source>
        <dbReference type="ARBA" id="ARBA00022490"/>
    </source>
</evidence>
<dbReference type="AlphaFoldDB" id="A0A078B4H9"/>
<evidence type="ECO:0000256" key="5">
    <source>
        <dbReference type="ARBA" id="ARBA00023242"/>
    </source>
</evidence>
<evidence type="ECO:0000313" key="9">
    <source>
        <dbReference type="Proteomes" id="UP000039865"/>
    </source>
</evidence>
<dbReference type="Gene3D" id="1.10.287.110">
    <property type="entry name" value="DnaJ domain"/>
    <property type="match status" value="1"/>
</dbReference>
<dbReference type="OrthoDB" id="10250354at2759"/>
<dbReference type="Proteomes" id="UP000039865">
    <property type="component" value="Unassembled WGS sequence"/>
</dbReference>
<dbReference type="CDD" id="cd06257">
    <property type="entry name" value="DnaJ"/>
    <property type="match status" value="1"/>
</dbReference>
<organism evidence="8 9">
    <name type="scientific">Stylonychia lemnae</name>
    <name type="common">Ciliate</name>
    <dbReference type="NCBI Taxonomy" id="5949"/>
    <lineage>
        <taxon>Eukaryota</taxon>
        <taxon>Sar</taxon>
        <taxon>Alveolata</taxon>
        <taxon>Ciliophora</taxon>
        <taxon>Intramacronucleata</taxon>
        <taxon>Spirotrichea</taxon>
        <taxon>Stichotrichia</taxon>
        <taxon>Sporadotrichida</taxon>
        <taxon>Oxytrichidae</taxon>
        <taxon>Stylonychinae</taxon>
        <taxon>Stylonychia</taxon>
    </lineage>
</organism>
<dbReference type="PROSITE" id="PS50076">
    <property type="entry name" value="DNAJ_2"/>
    <property type="match status" value="1"/>
</dbReference>
<dbReference type="EMBL" id="CCKQ01017539">
    <property type="protein sequence ID" value="CDW89430.1"/>
    <property type="molecule type" value="Genomic_DNA"/>
</dbReference>
<dbReference type="InParanoid" id="A0A078B4H9"/>
<dbReference type="Gene3D" id="3.30.70.330">
    <property type="match status" value="1"/>
</dbReference>
<dbReference type="SUPFAM" id="SSF54928">
    <property type="entry name" value="RNA-binding domain, RBD"/>
    <property type="match status" value="1"/>
</dbReference>
<reference evidence="8 9" key="1">
    <citation type="submission" date="2014-06" db="EMBL/GenBank/DDBJ databases">
        <authorList>
            <person name="Swart Estienne"/>
        </authorList>
    </citation>
    <scope>NUCLEOTIDE SEQUENCE [LARGE SCALE GENOMIC DNA]</scope>
    <source>
        <strain evidence="8 9">130c</strain>
    </source>
</reference>
<feature type="region of interest" description="Disordered" evidence="6">
    <location>
        <begin position="150"/>
        <end position="172"/>
    </location>
</feature>
<evidence type="ECO:0000313" key="8">
    <source>
        <dbReference type="EMBL" id="CDW89430.1"/>
    </source>
</evidence>
<keyword evidence="4" id="KW-0143">Chaperone</keyword>
<dbReference type="GO" id="GO:0005737">
    <property type="term" value="C:cytoplasm"/>
    <property type="evidence" value="ECO:0007669"/>
    <property type="project" value="UniProtKB-SubCell"/>
</dbReference>
<dbReference type="InterPro" id="IPR001623">
    <property type="entry name" value="DnaJ_domain"/>
</dbReference>
<dbReference type="PANTHER" id="PTHR44313:SF1">
    <property type="entry name" value="DNAJ HOMOLOG SUBFAMILY C MEMBER 17"/>
    <property type="match status" value="1"/>
</dbReference>
<dbReference type="GO" id="GO:0003676">
    <property type="term" value="F:nucleic acid binding"/>
    <property type="evidence" value="ECO:0007669"/>
    <property type="project" value="InterPro"/>
</dbReference>
<dbReference type="InterPro" id="IPR012677">
    <property type="entry name" value="Nucleotide-bd_a/b_plait_sf"/>
</dbReference>
<comment type="subcellular location">
    <subcellularLocation>
        <location evidence="2">Cytoplasm</location>
    </subcellularLocation>
    <subcellularLocation>
        <location evidence="1">Nucleus</location>
    </subcellularLocation>
</comment>
<evidence type="ECO:0000256" key="1">
    <source>
        <dbReference type="ARBA" id="ARBA00004123"/>
    </source>
</evidence>
<feature type="domain" description="J" evidence="7">
    <location>
        <begin position="19"/>
        <end position="84"/>
    </location>
</feature>
<proteinExistence type="predicted"/>
<dbReference type="SMART" id="SM00271">
    <property type="entry name" value="DnaJ"/>
    <property type="match status" value="1"/>
</dbReference>
<dbReference type="SUPFAM" id="SSF46565">
    <property type="entry name" value="Chaperone J-domain"/>
    <property type="match status" value="1"/>
</dbReference>
<protein>
    <submittedName>
        <fullName evidence="8">Dnajc17 protein</fullName>
    </submittedName>
</protein>
<gene>
    <name evidence="8" type="primary">Contig16510.g17574</name>
    <name evidence="8" type="ORF">STYLEM_18563</name>
</gene>
<dbReference type="InterPro" id="IPR052094">
    <property type="entry name" value="Pre-mRNA-splicing_ERAD"/>
</dbReference>
<sequence length="330" mass="38740">MSQQQQNLSTINVRDLNFCPYEVLGLKPLTPTNKDVSSAFRKMSLIWHPDRNKAANARDKFEQIKAASLILLSETDRKNYDALYKVRQEAKERMERQGADRKKIIEELLRREKEYQDQLRGRMGSDGSFSTTDESYRKAESEMEKLIREVKLQEQEERKDEKQKKRQDHISEHYDQTTIKIKMKAQTQESEIAMSEDSVRSIMSEYGTLDGIIIDKEGRVAFAMFKYRDHALKVIQNKDNNTTLNGYKLRLYSTSKAQDREERKKKKFMRVDPIERLKAKYLSTNNGGFSFPSGSYKVAPAKSLEELESEVFEKIKQRKRNRQLLQQQAQ</sequence>
<dbReference type="OMA" id="SKMSNEQ"/>
<dbReference type="Pfam" id="PF00226">
    <property type="entry name" value="DnaJ"/>
    <property type="match status" value="1"/>
</dbReference>
<keyword evidence="3" id="KW-0963">Cytoplasm</keyword>
<name>A0A078B4H9_STYLE</name>
<dbReference type="GO" id="GO:0000390">
    <property type="term" value="P:spliceosomal complex disassembly"/>
    <property type="evidence" value="ECO:0007669"/>
    <property type="project" value="TreeGrafter"/>
</dbReference>
<dbReference type="GO" id="GO:0005681">
    <property type="term" value="C:spliceosomal complex"/>
    <property type="evidence" value="ECO:0007669"/>
    <property type="project" value="TreeGrafter"/>
</dbReference>
<keyword evidence="9" id="KW-1185">Reference proteome</keyword>
<evidence type="ECO:0000256" key="2">
    <source>
        <dbReference type="ARBA" id="ARBA00004496"/>
    </source>
</evidence>
<dbReference type="PANTHER" id="PTHR44313">
    <property type="entry name" value="DNAJ HOMOLOG SUBFAMILY C MEMBER 17"/>
    <property type="match status" value="1"/>
</dbReference>